<keyword evidence="4" id="KW-1185">Reference proteome</keyword>
<reference evidence="2 4" key="2">
    <citation type="submission" date="2016-01" db="EMBL/GenBank/DDBJ databases">
        <title>The new phylogeny of the genus Mycobacterium.</title>
        <authorList>
            <person name="Tarcisio F."/>
            <person name="Conor M."/>
            <person name="Antonella G."/>
            <person name="Elisabetta G."/>
            <person name="Giulia F.S."/>
            <person name="Sara T."/>
            <person name="Anna F."/>
            <person name="Clotilde B."/>
            <person name="Roberto B."/>
            <person name="Veronica D.S."/>
            <person name="Fabio R."/>
            <person name="Monica P."/>
            <person name="Olivier J."/>
            <person name="Enrico T."/>
            <person name="Nicola S."/>
        </authorList>
    </citation>
    <scope>NUCLEOTIDE SEQUENCE [LARGE SCALE GENOMIC DNA]</scope>
    <source>
        <strain evidence="2 4">CCUG 50187</strain>
    </source>
</reference>
<protein>
    <submittedName>
        <fullName evidence="1">Uncharacterized protein</fullName>
    </submittedName>
</protein>
<reference evidence="1 3" key="1">
    <citation type="submission" date="2015-03" db="EMBL/GenBank/DDBJ databases">
        <authorList>
            <person name="Murphy D."/>
        </authorList>
    </citation>
    <scope>NUCLEOTIDE SEQUENCE [LARGE SCALE GENOMIC DNA]</scope>
    <source>
        <strain evidence="1 3">D16</strain>
    </source>
</reference>
<organism evidence="1 3">
    <name type="scientific">Mycolicibacterium conceptionense</name>
    <dbReference type="NCBI Taxonomy" id="451644"/>
    <lineage>
        <taxon>Bacteria</taxon>
        <taxon>Bacillati</taxon>
        <taxon>Actinomycetota</taxon>
        <taxon>Actinomycetes</taxon>
        <taxon>Mycobacteriales</taxon>
        <taxon>Mycobacteriaceae</taxon>
        <taxon>Mycolicibacterium</taxon>
    </lineage>
</organism>
<dbReference type="Proteomes" id="UP000182227">
    <property type="component" value="Unassembled WGS sequence"/>
</dbReference>
<dbReference type="Proteomes" id="UP000193811">
    <property type="component" value="Unassembled WGS sequence"/>
</dbReference>
<dbReference type="AlphaFoldDB" id="A0A0U1DYG6"/>
<gene>
    <name evidence="2" type="ORF">AWB98_27035</name>
    <name evidence="1" type="ORF">BN970_06890</name>
</gene>
<dbReference type="EMBL" id="CTEF01000009">
    <property type="protein sequence ID" value="CQD25092.1"/>
    <property type="molecule type" value="Genomic_DNA"/>
</dbReference>
<name>A0A0U1DYG6_9MYCO</name>
<sequence length="93" mass="10613">MLTELTTARHRIRGLQQQVHTLEHRLGAHGPEPTAALLERHPLVIELRGRLAQSEIACTDKDRTISSLRDDIEILRETNRSLVREYGLHTTEA</sequence>
<evidence type="ECO:0000313" key="1">
    <source>
        <dbReference type="EMBL" id="CQD25092.1"/>
    </source>
</evidence>
<dbReference type="EMBL" id="LQOP01000029">
    <property type="protein sequence ID" value="ORV21710.1"/>
    <property type="molecule type" value="Genomic_DNA"/>
</dbReference>
<evidence type="ECO:0000313" key="2">
    <source>
        <dbReference type="EMBL" id="ORV21710.1"/>
    </source>
</evidence>
<accession>A0A0U1DYG6</accession>
<evidence type="ECO:0000313" key="4">
    <source>
        <dbReference type="Proteomes" id="UP000193811"/>
    </source>
</evidence>
<evidence type="ECO:0000313" key="3">
    <source>
        <dbReference type="Proteomes" id="UP000182227"/>
    </source>
</evidence>
<dbReference type="RefSeq" id="WP_085142269.1">
    <property type="nucleotide sequence ID" value="NZ_LQOP01000029.1"/>
</dbReference>
<dbReference type="GeneID" id="44299158"/>
<proteinExistence type="predicted"/>